<evidence type="ECO:0000256" key="3">
    <source>
        <dbReference type="ARBA" id="ARBA00022763"/>
    </source>
</evidence>
<keyword evidence="3 7" id="KW-0227">DNA damage</keyword>
<evidence type="ECO:0000259" key="8">
    <source>
        <dbReference type="Pfam" id="PF08743"/>
    </source>
</evidence>
<dbReference type="OMA" id="GLNWMED"/>
<keyword evidence="5 7" id="KW-0234">DNA repair</keyword>
<dbReference type="InterPro" id="IPR027786">
    <property type="entry name" value="Nse4/EID"/>
</dbReference>
<evidence type="ECO:0000256" key="5">
    <source>
        <dbReference type="ARBA" id="ARBA00023204"/>
    </source>
</evidence>
<gene>
    <name evidence="9" type="ORF">EAG_06649</name>
</gene>
<dbReference type="PANTHER" id="PTHR16140:SF0">
    <property type="entry name" value="NON-STRUCTURAL MAINTENANCE OF CHROMOSOMES ELEMENT 4"/>
    <property type="match status" value="1"/>
</dbReference>
<dbReference type="InParanoid" id="E2AAS5"/>
<reference evidence="9 10" key="1">
    <citation type="journal article" date="2010" name="Science">
        <title>Genomic comparison of the ants Camponotus floridanus and Harpegnathos saltator.</title>
        <authorList>
            <person name="Bonasio R."/>
            <person name="Zhang G."/>
            <person name="Ye C."/>
            <person name="Mutti N.S."/>
            <person name="Fang X."/>
            <person name="Qin N."/>
            <person name="Donahue G."/>
            <person name="Yang P."/>
            <person name="Li Q."/>
            <person name="Li C."/>
            <person name="Zhang P."/>
            <person name="Huang Z."/>
            <person name="Berger S.L."/>
            <person name="Reinberg D."/>
            <person name="Wang J."/>
            <person name="Liebig J."/>
        </authorList>
    </citation>
    <scope>NUCLEOTIDE SEQUENCE [LARGE SCALE GENOMIC DNA]</scope>
    <source>
        <strain evidence="10">C129</strain>
    </source>
</reference>
<sequence>MRRSPRERKDCLKLALQRTLVLQNVINKSTVNKLNEVINEADIVANETNIQEKAVNQQEVLMDSQMMISSSKVLKTCTISLTKKMNDYDCIDFAQKLVKYVQGMSDNSELPPDWSLLEPQVTTLFKRVPNCNTLLGTLEPLEKKVLVRKKPEQRVAQQAAMIVPEKVVQAANIKDEDSVERTVRKIRKLIVTYYRETQKPLDFFKLILHPRDFGRTVRNMLYISFLVKDGIVTLRKDTNGNLVVQPCHKEKNLQRNDTRTGIQNVISLNMKQWMILTNMHKLKKPMIDFDEDK</sequence>
<evidence type="ECO:0000256" key="2">
    <source>
        <dbReference type="ARBA" id="ARBA00008997"/>
    </source>
</evidence>
<organism evidence="10">
    <name type="scientific">Camponotus floridanus</name>
    <name type="common">Florida carpenter ant</name>
    <dbReference type="NCBI Taxonomy" id="104421"/>
    <lineage>
        <taxon>Eukaryota</taxon>
        <taxon>Metazoa</taxon>
        <taxon>Ecdysozoa</taxon>
        <taxon>Arthropoda</taxon>
        <taxon>Hexapoda</taxon>
        <taxon>Insecta</taxon>
        <taxon>Pterygota</taxon>
        <taxon>Neoptera</taxon>
        <taxon>Endopterygota</taxon>
        <taxon>Hymenoptera</taxon>
        <taxon>Apocrita</taxon>
        <taxon>Aculeata</taxon>
        <taxon>Formicoidea</taxon>
        <taxon>Formicidae</taxon>
        <taxon>Formicinae</taxon>
        <taxon>Camponotus</taxon>
    </lineage>
</organism>
<keyword evidence="10" id="KW-1185">Reference proteome</keyword>
<evidence type="ECO:0000256" key="6">
    <source>
        <dbReference type="ARBA" id="ARBA00023242"/>
    </source>
</evidence>
<evidence type="ECO:0000256" key="4">
    <source>
        <dbReference type="ARBA" id="ARBA00023172"/>
    </source>
</evidence>
<comment type="subunit">
    <text evidence="7">Component of the SMC5-SMC6 complex.</text>
</comment>
<accession>E2AAS5</accession>
<dbReference type="GO" id="GO:0005634">
    <property type="term" value="C:nucleus"/>
    <property type="evidence" value="ECO:0007669"/>
    <property type="project" value="UniProtKB-SubCell"/>
</dbReference>
<evidence type="ECO:0000313" key="9">
    <source>
        <dbReference type="EMBL" id="EFN69454.1"/>
    </source>
</evidence>
<dbReference type="FunCoup" id="E2AAS5">
    <property type="interactions" value="132"/>
</dbReference>
<dbReference type="STRING" id="104421.E2AAS5"/>
<dbReference type="OrthoDB" id="361242at2759"/>
<evidence type="ECO:0000256" key="7">
    <source>
        <dbReference type="RuleBase" id="RU365071"/>
    </source>
</evidence>
<dbReference type="Pfam" id="PF08743">
    <property type="entry name" value="Nse4_C"/>
    <property type="match status" value="1"/>
</dbReference>
<dbReference type="EMBL" id="GL438172">
    <property type="protein sequence ID" value="EFN69454.1"/>
    <property type="molecule type" value="Genomic_DNA"/>
</dbReference>
<dbReference type="GO" id="GO:0030915">
    <property type="term" value="C:Smc5-Smc6 complex"/>
    <property type="evidence" value="ECO:0007669"/>
    <property type="project" value="UniProtKB-UniRule"/>
</dbReference>
<keyword evidence="4 7" id="KW-0233">DNA recombination</keyword>
<feature type="domain" description="Non-structural maintenance of chromosome element 4 C-terminal" evidence="8">
    <location>
        <begin position="200"/>
        <end position="287"/>
    </location>
</feature>
<dbReference type="AlphaFoldDB" id="E2AAS5"/>
<dbReference type="GO" id="GO:0006281">
    <property type="term" value="P:DNA repair"/>
    <property type="evidence" value="ECO:0007669"/>
    <property type="project" value="UniProtKB-UniRule"/>
</dbReference>
<dbReference type="PANTHER" id="PTHR16140">
    <property type="entry name" value="NON-STRUCTURAL MAINTENANCE OF CHROMOSOMES ELEMENT 4"/>
    <property type="match status" value="1"/>
</dbReference>
<name>E2AAS5_CAMFO</name>
<keyword evidence="6 7" id="KW-0539">Nucleus</keyword>
<dbReference type="InterPro" id="IPR014854">
    <property type="entry name" value="Nse4_C"/>
</dbReference>
<protein>
    <recommendedName>
        <fullName evidence="7">Non-structural maintenance of chromosomes element 4</fullName>
    </recommendedName>
</protein>
<comment type="subcellular location">
    <subcellularLocation>
        <location evidence="1 7">Nucleus</location>
    </subcellularLocation>
</comment>
<dbReference type="KEGG" id="cfo:105250307"/>
<evidence type="ECO:0000313" key="10">
    <source>
        <dbReference type="Proteomes" id="UP000000311"/>
    </source>
</evidence>
<proteinExistence type="inferred from homology"/>
<dbReference type="Proteomes" id="UP000000311">
    <property type="component" value="Unassembled WGS sequence"/>
</dbReference>
<comment type="function">
    <text evidence="7">Component of the SMC5-SMC6 complex, that promotes sister chromatid alignment after DNA damage and facilitates double-stranded DNA breaks (DSBs) repair via homologous recombination between sister chromatids.</text>
</comment>
<comment type="similarity">
    <text evidence="2 7">Belongs to the NSE4 family.</text>
</comment>
<dbReference type="GO" id="GO:0006310">
    <property type="term" value="P:DNA recombination"/>
    <property type="evidence" value="ECO:0007669"/>
    <property type="project" value="UniProtKB-UniRule"/>
</dbReference>
<evidence type="ECO:0000256" key="1">
    <source>
        <dbReference type="ARBA" id="ARBA00004123"/>
    </source>
</evidence>